<evidence type="ECO:0000313" key="1">
    <source>
        <dbReference type="EMBL" id="KKN69185.1"/>
    </source>
</evidence>
<proteinExistence type="predicted"/>
<reference evidence="1" key="1">
    <citation type="journal article" date="2015" name="Nature">
        <title>Complex archaea that bridge the gap between prokaryotes and eukaryotes.</title>
        <authorList>
            <person name="Spang A."/>
            <person name="Saw J.H."/>
            <person name="Jorgensen S.L."/>
            <person name="Zaremba-Niedzwiedzka K."/>
            <person name="Martijn J."/>
            <person name="Lind A.E."/>
            <person name="van Eijk R."/>
            <person name="Schleper C."/>
            <person name="Guy L."/>
            <person name="Ettema T.J."/>
        </authorList>
    </citation>
    <scope>NUCLEOTIDE SEQUENCE</scope>
</reference>
<comment type="caution">
    <text evidence="1">The sequence shown here is derived from an EMBL/GenBank/DDBJ whole genome shotgun (WGS) entry which is preliminary data.</text>
</comment>
<gene>
    <name evidence="1" type="ORF">LCGC14_0443610</name>
</gene>
<dbReference type="AlphaFoldDB" id="A0A0F9SJP7"/>
<dbReference type="EMBL" id="LAZR01000431">
    <property type="protein sequence ID" value="KKN69185.1"/>
    <property type="molecule type" value="Genomic_DNA"/>
</dbReference>
<name>A0A0F9SJP7_9ZZZZ</name>
<sequence>MGREDFEKLVAGDVVDLADGSQMILNDIGVAQMRKAIARAEEFAELVERTAPRDGRSS</sequence>
<organism evidence="1">
    <name type="scientific">marine sediment metagenome</name>
    <dbReference type="NCBI Taxonomy" id="412755"/>
    <lineage>
        <taxon>unclassified sequences</taxon>
        <taxon>metagenomes</taxon>
        <taxon>ecological metagenomes</taxon>
    </lineage>
</organism>
<accession>A0A0F9SJP7</accession>
<protein>
    <submittedName>
        <fullName evidence="1">Uncharacterized protein</fullName>
    </submittedName>
</protein>